<accession>K0SYU6</accession>
<dbReference type="AlphaFoldDB" id="K0SYU6"/>
<feature type="non-terminal residue" evidence="1">
    <location>
        <position position="1"/>
    </location>
</feature>
<evidence type="ECO:0000313" key="1">
    <source>
        <dbReference type="EMBL" id="EJK71578.1"/>
    </source>
</evidence>
<reference evidence="1 2" key="1">
    <citation type="journal article" date="2012" name="Genome Biol.">
        <title>Genome and low-iron response of an oceanic diatom adapted to chronic iron limitation.</title>
        <authorList>
            <person name="Lommer M."/>
            <person name="Specht M."/>
            <person name="Roy A.S."/>
            <person name="Kraemer L."/>
            <person name="Andreson R."/>
            <person name="Gutowska M.A."/>
            <person name="Wolf J."/>
            <person name="Bergner S.V."/>
            <person name="Schilhabel M.B."/>
            <person name="Klostermeier U.C."/>
            <person name="Beiko R.G."/>
            <person name="Rosenstiel P."/>
            <person name="Hippler M."/>
            <person name="Laroche J."/>
        </authorList>
    </citation>
    <scope>NUCLEOTIDE SEQUENCE [LARGE SCALE GENOMIC DNA]</scope>
    <source>
        <strain evidence="1 2">CCMP1005</strain>
    </source>
</reference>
<sequence>LARPDSEEDWRELFRSSDYDDPWAAYVPYKGGELNGLRCHDLSSIMNGTWKRRRHGMNLEPMELTFRRVDAREYLEYIDSSKNADGSFSERTEEERAEITKYQNRLRWIDGQTRFLAECWMTCIERVHAVRSIGLRLSDATVRSRANEVLRRMELISSPTIQQLQLKSWKTDELDEDIVQVGSYQNVYHDYPRHLAFSKVALPIPTRAIYNMVLRSYSKEEGHAHVPEQAEDVTWSMIQRVMQLPSSQFASREHDEDISESSAILFPSIDNWNCVIKCWSRSKDANRSLQAFSFTQAWKEFNSRCERDQSLHYRIGSQLSEPDEATYHSVLDACLVDVERGPICESNIQRAKEVGSGVSIKVWNDLQQSNIEIDSELYYKVIQAICQTSQLPSAKSTTRSLAALARVFSKCSKDGMINPEILRLVRANMTASQFTQLTAKLKI</sequence>
<name>K0SYU6_THAOC</name>
<gene>
    <name evidence="1" type="ORF">THAOC_06957</name>
</gene>
<evidence type="ECO:0000313" key="2">
    <source>
        <dbReference type="Proteomes" id="UP000266841"/>
    </source>
</evidence>
<dbReference type="InterPro" id="IPR011990">
    <property type="entry name" value="TPR-like_helical_dom_sf"/>
</dbReference>
<comment type="caution">
    <text evidence="1">The sequence shown here is derived from an EMBL/GenBank/DDBJ whole genome shotgun (WGS) entry which is preliminary data.</text>
</comment>
<proteinExistence type="predicted"/>
<keyword evidence="2" id="KW-1185">Reference proteome</keyword>
<protein>
    <submittedName>
        <fullName evidence="1">Uncharacterized protein</fullName>
    </submittedName>
</protein>
<organism evidence="1 2">
    <name type="scientific">Thalassiosira oceanica</name>
    <name type="common">Marine diatom</name>
    <dbReference type="NCBI Taxonomy" id="159749"/>
    <lineage>
        <taxon>Eukaryota</taxon>
        <taxon>Sar</taxon>
        <taxon>Stramenopiles</taxon>
        <taxon>Ochrophyta</taxon>
        <taxon>Bacillariophyta</taxon>
        <taxon>Coscinodiscophyceae</taxon>
        <taxon>Thalassiosirophycidae</taxon>
        <taxon>Thalassiosirales</taxon>
        <taxon>Thalassiosiraceae</taxon>
        <taxon>Thalassiosira</taxon>
    </lineage>
</organism>
<dbReference type="Proteomes" id="UP000266841">
    <property type="component" value="Unassembled WGS sequence"/>
</dbReference>
<dbReference type="EMBL" id="AGNL01007039">
    <property type="protein sequence ID" value="EJK71578.1"/>
    <property type="molecule type" value="Genomic_DNA"/>
</dbReference>
<dbReference type="Gene3D" id="1.25.40.10">
    <property type="entry name" value="Tetratricopeptide repeat domain"/>
    <property type="match status" value="1"/>
</dbReference>